<evidence type="ECO:0000259" key="3">
    <source>
        <dbReference type="Pfam" id="PF23598"/>
    </source>
</evidence>
<dbReference type="PANTHER" id="PTHR48051:SF1">
    <property type="entry name" value="RAS SUPPRESSOR PROTEIN 1"/>
    <property type="match status" value="1"/>
</dbReference>
<keyword evidence="2" id="KW-0677">Repeat</keyword>
<sequence>MQMCLASELFRIEGSSVMASWYSSSDSDDTYTSHESRAKVDLAYRNLDVAAVSTCLEDDASIISLNLAGNSLDSIPPEVGRFDALRSLDLSNNRVSLLNEKVLRLVILYLGGNELKAVPNEIGELEQLETLGLCDNSITSIPWTVCKLKSLCSLLLHNNQLQTLPREILTLRMLSELSLRGNPLVLRFVRDMIYDPPSLLELASRVVKVHRVPFEEQDLPRTILEYLSTARQCVNPKCAGVYFDTRVGNIKFVDFCGKYRIPLLEFLCSTYCTRTPYRPIRMHKEEPSDEAPVPEDRIKKVLLG</sequence>
<reference evidence="4" key="1">
    <citation type="submission" date="2020-11" db="EMBL/GenBank/DDBJ databases">
        <authorList>
            <person name="Tran Van P."/>
        </authorList>
    </citation>
    <scope>NUCLEOTIDE SEQUENCE</scope>
</reference>
<evidence type="ECO:0000256" key="1">
    <source>
        <dbReference type="ARBA" id="ARBA00022614"/>
    </source>
</evidence>
<name>A0A7R9GDV1_9CRUS</name>
<gene>
    <name evidence="4" type="ORF">NMOB1V02_LOCUS6626</name>
</gene>
<evidence type="ECO:0000256" key="2">
    <source>
        <dbReference type="ARBA" id="ARBA00022737"/>
    </source>
</evidence>
<dbReference type="EMBL" id="CAJPEX010001411">
    <property type="protein sequence ID" value="CAG0919088.1"/>
    <property type="molecule type" value="Genomic_DNA"/>
</dbReference>
<organism evidence="4">
    <name type="scientific">Notodromas monacha</name>
    <dbReference type="NCBI Taxonomy" id="399045"/>
    <lineage>
        <taxon>Eukaryota</taxon>
        <taxon>Metazoa</taxon>
        <taxon>Ecdysozoa</taxon>
        <taxon>Arthropoda</taxon>
        <taxon>Crustacea</taxon>
        <taxon>Oligostraca</taxon>
        <taxon>Ostracoda</taxon>
        <taxon>Podocopa</taxon>
        <taxon>Podocopida</taxon>
        <taxon>Cypridocopina</taxon>
        <taxon>Cypridoidea</taxon>
        <taxon>Cyprididae</taxon>
        <taxon>Notodromas</taxon>
    </lineage>
</organism>
<keyword evidence="1" id="KW-0433">Leucine-rich repeat</keyword>
<dbReference type="InterPro" id="IPR032675">
    <property type="entry name" value="LRR_dom_sf"/>
</dbReference>
<dbReference type="InterPro" id="IPR055414">
    <property type="entry name" value="LRR_R13L4/SHOC2-like"/>
</dbReference>
<dbReference type="Gene3D" id="3.80.10.10">
    <property type="entry name" value="Ribonuclease Inhibitor"/>
    <property type="match status" value="2"/>
</dbReference>
<dbReference type="GO" id="GO:0005737">
    <property type="term" value="C:cytoplasm"/>
    <property type="evidence" value="ECO:0007669"/>
    <property type="project" value="TreeGrafter"/>
</dbReference>
<feature type="domain" description="Disease resistance R13L4/SHOC-2-like LRR" evidence="3">
    <location>
        <begin position="64"/>
        <end position="180"/>
    </location>
</feature>
<keyword evidence="5" id="KW-1185">Reference proteome</keyword>
<dbReference type="InterPro" id="IPR050216">
    <property type="entry name" value="LRR_domain-containing"/>
</dbReference>
<dbReference type="SUPFAM" id="SSF52058">
    <property type="entry name" value="L domain-like"/>
    <property type="match status" value="1"/>
</dbReference>
<dbReference type="Pfam" id="PF23598">
    <property type="entry name" value="LRR_14"/>
    <property type="match status" value="1"/>
</dbReference>
<dbReference type="Proteomes" id="UP000678499">
    <property type="component" value="Unassembled WGS sequence"/>
</dbReference>
<proteinExistence type="predicted"/>
<dbReference type="SMART" id="SM00369">
    <property type="entry name" value="LRR_TYP"/>
    <property type="match status" value="3"/>
</dbReference>
<accession>A0A7R9GDV1</accession>
<dbReference type="InterPro" id="IPR003591">
    <property type="entry name" value="Leu-rich_rpt_typical-subtyp"/>
</dbReference>
<dbReference type="OrthoDB" id="1053178at2759"/>
<dbReference type="EMBL" id="OA883448">
    <property type="protein sequence ID" value="CAD7278936.1"/>
    <property type="molecule type" value="Genomic_DNA"/>
</dbReference>
<protein>
    <recommendedName>
        <fullName evidence="3">Disease resistance R13L4/SHOC-2-like LRR domain-containing protein</fullName>
    </recommendedName>
</protein>
<dbReference type="PANTHER" id="PTHR48051">
    <property type="match status" value="1"/>
</dbReference>
<evidence type="ECO:0000313" key="4">
    <source>
        <dbReference type="EMBL" id="CAD7278936.1"/>
    </source>
</evidence>
<evidence type="ECO:0000313" key="5">
    <source>
        <dbReference type="Proteomes" id="UP000678499"/>
    </source>
</evidence>
<dbReference type="AlphaFoldDB" id="A0A7R9GDV1"/>